<organism evidence="1 2">
    <name type="scientific">Nannochloropsis gaditana</name>
    <dbReference type="NCBI Taxonomy" id="72520"/>
    <lineage>
        <taxon>Eukaryota</taxon>
        <taxon>Sar</taxon>
        <taxon>Stramenopiles</taxon>
        <taxon>Ochrophyta</taxon>
        <taxon>Eustigmatophyceae</taxon>
        <taxon>Eustigmatales</taxon>
        <taxon>Monodopsidaceae</taxon>
        <taxon>Nannochloropsis</taxon>
    </lineage>
</organism>
<sequence>MGVGKFSKIDVQKSVKPRVVCAAGGKITREGRTERGSRRVWIRAQNSKRTVCIKDKIHRLGKMSDS</sequence>
<evidence type="ECO:0000313" key="2">
    <source>
        <dbReference type="Proteomes" id="UP000019335"/>
    </source>
</evidence>
<gene>
    <name evidence="1" type="ORF">Naga_100264g1</name>
</gene>
<protein>
    <submittedName>
        <fullName evidence="1">Uncharacterized protein</fullName>
    </submittedName>
</protein>
<proteinExistence type="predicted"/>
<accession>W7TXX5</accession>
<dbReference type="Proteomes" id="UP000019335">
    <property type="component" value="Chromosome 5"/>
</dbReference>
<evidence type="ECO:0000313" key="1">
    <source>
        <dbReference type="EMBL" id="EWM28388.1"/>
    </source>
</evidence>
<comment type="caution">
    <text evidence="1">The sequence shown here is derived from an EMBL/GenBank/DDBJ whole genome shotgun (WGS) entry which is preliminary data.</text>
</comment>
<name>W7TXX5_9STRA</name>
<dbReference type="AlphaFoldDB" id="W7TXX5"/>
<reference evidence="1 2" key="1">
    <citation type="journal article" date="2014" name="Mol. Plant">
        <title>Chromosome Scale Genome Assembly and Transcriptome Profiling of Nannochloropsis gaditana in Nitrogen Depletion.</title>
        <authorList>
            <person name="Corteggiani Carpinelli E."/>
            <person name="Telatin A."/>
            <person name="Vitulo N."/>
            <person name="Forcato C."/>
            <person name="D'Angelo M."/>
            <person name="Schiavon R."/>
            <person name="Vezzi A."/>
            <person name="Giacometti G.M."/>
            <person name="Morosinotto T."/>
            <person name="Valle G."/>
        </authorList>
    </citation>
    <scope>NUCLEOTIDE SEQUENCE [LARGE SCALE GENOMIC DNA]</scope>
    <source>
        <strain evidence="1 2">B-31</strain>
    </source>
</reference>
<keyword evidence="2" id="KW-1185">Reference proteome</keyword>
<dbReference type="EMBL" id="AZIL01000319">
    <property type="protein sequence ID" value="EWM28388.1"/>
    <property type="molecule type" value="Genomic_DNA"/>
</dbReference>